<organism evidence="2 3">
    <name type="scientific">Candidatus Brevundimonas colombiensis</name>
    <dbReference type="NCBI Taxonomy" id="3121376"/>
    <lineage>
        <taxon>Bacteria</taxon>
        <taxon>Pseudomonadati</taxon>
        <taxon>Pseudomonadota</taxon>
        <taxon>Alphaproteobacteria</taxon>
        <taxon>Caulobacterales</taxon>
        <taxon>Caulobacteraceae</taxon>
        <taxon>Brevundimonas</taxon>
    </lineage>
</organism>
<dbReference type="AlphaFoldDB" id="A0AAJ5WZV3"/>
<evidence type="ECO:0000313" key="3">
    <source>
        <dbReference type="Proteomes" id="UP001213664"/>
    </source>
</evidence>
<keyword evidence="1" id="KW-1277">Toxin-antitoxin system</keyword>
<dbReference type="GO" id="GO:0006355">
    <property type="term" value="P:regulation of DNA-templated transcription"/>
    <property type="evidence" value="ECO:0007669"/>
    <property type="project" value="InterPro"/>
</dbReference>
<dbReference type="Gene3D" id="6.10.10.120">
    <property type="entry name" value="Antitoxin ParD1-like"/>
    <property type="match status" value="1"/>
</dbReference>
<dbReference type="InterPro" id="IPR022789">
    <property type="entry name" value="ParD"/>
</dbReference>
<sequence>MGTNVHLTAALEKFARDRVSSGRYNNVSEVVREGLRLLQDQEIARRSAEAARLEEDRRLEIERERRKAALHAMLDRWAAMPTIDIGPWTRDELYD</sequence>
<evidence type="ECO:0000313" key="2">
    <source>
        <dbReference type="EMBL" id="WEK40171.1"/>
    </source>
</evidence>
<dbReference type="Proteomes" id="UP001213664">
    <property type="component" value="Chromosome"/>
</dbReference>
<proteinExistence type="predicted"/>
<name>A0AAJ5WZV3_9CAUL</name>
<reference evidence="2" key="1">
    <citation type="submission" date="2023-03" db="EMBL/GenBank/DDBJ databases">
        <title>Andean soil-derived lignocellulolytic bacterial consortium as a source of novel taxa and putative plastic-active enzymes.</title>
        <authorList>
            <person name="Diaz-Garcia L."/>
            <person name="Chuvochina M."/>
            <person name="Feuerriegel G."/>
            <person name="Bunk B."/>
            <person name="Sproer C."/>
            <person name="Streit W.R."/>
            <person name="Rodriguez L.M."/>
            <person name="Overmann J."/>
            <person name="Jimenez D.J."/>
        </authorList>
    </citation>
    <scope>NUCLEOTIDE SEQUENCE</scope>
    <source>
        <strain evidence="2">MAG 833</strain>
    </source>
</reference>
<dbReference type="EMBL" id="CP119326">
    <property type="protein sequence ID" value="WEK40171.1"/>
    <property type="molecule type" value="Genomic_DNA"/>
</dbReference>
<dbReference type="InterPro" id="IPR010985">
    <property type="entry name" value="Ribbon_hlx_hlx"/>
</dbReference>
<dbReference type="NCBIfam" id="TIGR02606">
    <property type="entry name" value="antidote_CC2985"/>
    <property type="match status" value="1"/>
</dbReference>
<evidence type="ECO:0000256" key="1">
    <source>
        <dbReference type="ARBA" id="ARBA00022649"/>
    </source>
</evidence>
<accession>A0AAJ5WZV3</accession>
<dbReference type="Pfam" id="PF03693">
    <property type="entry name" value="ParD_antitoxin"/>
    <property type="match status" value="1"/>
</dbReference>
<dbReference type="InterPro" id="IPR038296">
    <property type="entry name" value="ParD_sf"/>
</dbReference>
<dbReference type="SUPFAM" id="SSF47598">
    <property type="entry name" value="Ribbon-helix-helix"/>
    <property type="match status" value="1"/>
</dbReference>
<protein>
    <submittedName>
        <fullName evidence="2">Type II toxin-antitoxin system ParD family antitoxin</fullName>
    </submittedName>
</protein>
<gene>
    <name evidence="2" type="ORF">P0Y50_00800</name>
</gene>